<dbReference type="Proteomes" id="UP001165136">
    <property type="component" value="Unassembled WGS sequence"/>
</dbReference>
<proteinExistence type="predicted"/>
<accession>A0A9W6VII7</accession>
<dbReference type="AlphaFoldDB" id="A0A9W6VII7"/>
<gene>
    <name evidence="2" type="ORF">Atai01_51160</name>
</gene>
<evidence type="ECO:0000313" key="2">
    <source>
        <dbReference type="EMBL" id="GLY68497.1"/>
    </source>
</evidence>
<feature type="region of interest" description="Disordered" evidence="1">
    <location>
        <begin position="103"/>
        <end position="152"/>
    </location>
</feature>
<protein>
    <submittedName>
        <fullName evidence="2">Uncharacterized protein</fullName>
    </submittedName>
</protein>
<sequence>MLVPVEVFAGAASANAGMIVVNPPNVRVVAATKAGSRTAIRPTLAAPRSRVPPDFTYDLVVIVRFLHIFSERKLGNRLGRLGHQRGVWAWVFVLPGSRHLLSPCGTNPSDQRLGKTSGRLRTDPESPTGAAFAPGPPRASGAAEATTSSRIR</sequence>
<keyword evidence="3" id="KW-1185">Reference proteome</keyword>
<name>A0A9W6VII7_9PSEU</name>
<evidence type="ECO:0000313" key="3">
    <source>
        <dbReference type="Proteomes" id="UP001165136"/>
    </source>
</evidence>
<organism evidence="2 3">
    <name type="scientific">Amycolatopsis taiwanensis</name>
    <dbReference type="NCBI Taxonomy" id="342230"/>
    <lineage>
        <taxon>Bacteria</taxon>
        <taxon>Bacillati</taxon>
        <taxon>Actinomycetota</taxon>
        <taxon>Actinomycetes</taxon>
        <taxon>Pseudonocardiales</taxon>
        <taxon>Pseudonocardiaceae</taxon>
        <taxon>Amycolatopsis</taxon>
    </lineage>
</organism>
<reference evidence="2" key="1">
    <citation type="submission" date="2023-03" db="EMBL/GenBank/DDBJ databases">
        <title>Amycolatopsis taiwanensis NBRC 103393.</title>
        <authorList>
            <person name="Ichikawa N."/>
            <person name="Sato H."/>
            <person name="Tonouchi N."/>
        </authorList>
    </citation>
    <scope>NUCLEOTIDE SEQUENCE</scope>
    <source>
        <strain evidence="2">NBRC 103393</strain>
    </source>
</reference>
<dbReference type="EMBL" id="BSTI01000012">
    <property type="protein sequence ID" value="GLY68497.1"/>
    <property type="molecule type" value="Genomic_DNA"/>
</dbReference>
<evidence type="ECO:0000256" key="1">
    <source>
        <dbReference type="SAM" id="MobiDB-lite"/>
    </source>
</evidence>
<comment type="caution">
    <text evidence="2">The sequence shown here is derived from an EMBL/GenBank/DDBJ whole genome shotgun (WGS) entry which is preliminary data.</text>
</comment>